<feature type="transmembrane region" description="Helical" evidence="8">
    <location>
        <begin position="101"/>
        <end position="119"/>
    </location>
</feature>
<comment type="subcellular location">
    <subcellularLocation>
        <location evidence="1 8">Cell membrane</location>
        <topology evidence="1 8">Multi-pass membrane protein</topology>
    </subcellularLocation>
</comment>
<dbReference type="PANTHER" id="PTHR30269:SF0">
    <property type="entry name" value="MEMBRANE TRANSPORTER PROTEIN YFCA-RELATED"/>
    <property type="match status" value="1"/>
</dbReference>
<feature type="transmembrane region" description="Helical" evidence="8">
    <location>
        <begin position="243"/>
        <end position="261"/>
    </location>
</feature>
<evidence type="ECO:0000256" key="3">
    <source>
        <dbReference type="ARBA" id="ARBA00022448"/>
    </source>
</evidence>
<dbReference type="InterPro" id="IPR052017">
    <property type="entry name" value="TSUP"/>
</dbReference>
<dbReference type="InterPro" id="IPR002781">
    <property type="entry name" value="TM_pro_TauE-like"/>
</dbReference>
<reference evidence="10" key="1">
    <citation type="journal article" date="2019" name="Int. J. Syst. Evol. Microbiol.">
        <title>The Global Catalogue of Microorganisms (GCM) 10K type strain sequencing project: providing services to taxonomists for standard genome sequencing and annotation.</title>
        <authorList>
            <consortium name="The Broad Institute Genomics Platform"/>
            <consortium name="The Broad Institute Genome Sequencing Center for Infectious Disease"/>
            <person name="Wu L."/>
            <person name="Ma J."/>
        </authorList>
    </citation>
    <scope>NUCLEOTIDE SEQUENCE [LARGE SCALE GENOMIC DNA]</scope>
    <source>
        <strain evidence="10">JCM 4350</strain>
    </source>
</reference>
<feature type="transmembrane region" description="Helical" evidence="8">
    <location>
        <begin position="45"/>
        <end position="63"/>
    </location>
</feature>
<keyword evidence="5 8" id="KW-0812">Transmembrane</keyword>
<evidence type="ECO:0000256" key="7">
    <source>
        <dbReference type="ARBA" id="ARBA00023136"/>
    </source>
</evidence>
<keyword evidence="10" id="KW-1185">Reference proteome</keyword>
<keyword evidence="6 8" id="KW-1133">Transmembrane helix</keyword>
<protein>
    <recommendedName>
        <fullName evidence="8">Probable membrane transporter protein</fullName>
    </recommendedName>
</protein>
<evidence type="ECO:0000256" key="2">
    <source>
        <dbReference type="ARBA" id="ARBA00009142"/>
    </source>
</evidence>
<evidence type="ECO:0000256" key="1">
    <source>
        <dbReference type="ARBA" id="ARBA00004651"/>
    </source>
</evidence>
<accession>A0ABQ2TP49</accession>
<dbReference type="PANTHER" id="PTHR30269">
    <property type="entry name" value="TRANSMEMBRANE PROTEIN YFCA"/>
    <property type="match status" value="1"/>
</dbReference>
<dbReference type="RefSeq" id="WP_069738079.1">
    <property type="nucleotide sequence ID" value="NZ_BMSZ01000031.1"/>
</dbReference>
<evidence type="ECO:0000256" key="5">
    <source>
        <dbReference type="ARBA" id="ARBA00022692"/>
    </source>
</evidence>
<comment type="caution">
    <text evidence="9">The sequence shown here is derived from an EMBL/GenBank/DDBJ whole genome shotgun (WGS) entry which is preliminary data.</text>
</comment>
<feature type="transmembrane region" description="Helical" evidence="8">
    <location>
        <begin position="147"/>
        <end position="164"/>
    </location>
</feature>
<evidence type="ECO:0000313" key="10">
    <source>
        <dbReference type="Proteomes" id="UP000659767"/>
    </source>
</evidence>
<organism evidence="9 10">
    <name type="scientific">Streptomyces badius</name>
    <dbReference type="NCBI Taxonomy" id="1941"/>
    <lineage>
        <taxon>Bacteria</taxon>
        <taxon>Bacillati</taxon>
        <taxon>Actinomycetota</taxon>
        <taxon>Actinomycetes</taxon>
        <taxon>Kitasatosporales</taxon>
        <taxon>Streptomycetaceae</taxon>
        <taxon>Streptomyces</taxon>
    </lineage>
</organism>
<dbReference type="Proteomes" id="UP000659767">
    <property type="component" value="Unassembled WGS sequence"/>
</dbReference>
<dbReference type="EMBL" id="BMSZ01000031">
    <property type="protein sequence ID" value="GGS82321.1"/>
    <property type="molecule type" value="Genomic_DNA"/>
</dbReference>
<evidence type="ECO:0000256" key="6">
    <source>
        <dbReference type="ARBA" id="ARBA00022989"/>
    </source>
</evidence>
<proteinExistence type="inferred from homology"/>
<comment type="similarity">
    <text evidence="2 8">Belongs to the 4-toluene sulfonate uptake permease (TSUP) (TC 2.A.102) family.</text>
</comment>
<evidence type="ECO:0000313" key="9">
    <source>
        <dbReference type="EMBL" id="GGS82321.1"/>
    </source>
</evidence>
<keyword evidence="4 8" id="KW-1003">Cell membrane</keyword>
<evidence type="ECO:0000256" key="4">
    <source>
        <dbReference type="ARBA" id="ARBA00022475"/>
    </source>
</evidence>
<name>A0ABQ2TP49_STRBA</name>
<keyword evidence="7 8" id="KW-0472">Membrane</keyword>
<gene>
    <name evidence="9" type="ORF">GCM10010253_66190</name>
</gene>
<dbReference type="Pfam" id="PF01925">
    <property type="entry name" value="TauE"/>
    <property type="match status" value="1"/>
</dbReference>
<keyword evidence="3" id="KW-0813">Transport</keyword>
<sequence length="265" mass="26734">MDWDVVLVLLAVAAMAGWIDAVVGGGGLLQLPALLIGASHLPVASVLGTNKLAATFGTFAAALAYGRKHPMSRKVVAVGGSAAVAGSAGGALVASAVSSDFLRPVILVLLVGVAGFVLLRPSFGAGQPGASAEGPDASRQAPERRRAALLVLLAGGGIGFYDGLVGPGTGTFLIVTFTTVLSLEFIRALSTVKMINVGTNLGALLVFASQGHVLWLLGLGMSAFNVAGALVGARMTLARGSGFVRVVLLVVVAVMILRLGYDQFS</sequence>
<feature type="transmembrane region" description="Helical" evidence="8">
    <location>
        <begin position="75"/>
        <end position="95"/>
    </location>
</feature>
<evidence type="ECO:0000256" key="8">
    <source>
        <dbReference type="RuleBase" id="RU363041"/>
    </source>
</evidence>